<dbReference type="PROSITE" id="PS00092">
    <property type="entry name" value="N6_MTASE"/>
    <property type="match status" value="1"/>
</dbReference>
<dbReference type="GO" id="GO:0009007">
    <property type="term" value="F:site-specific DNA-methyltransferase (adenine-specific) activity"/>
    <property type="evidence" value="ECO:0007669"/>
    <property type="project" value="UniProtKB-EC"/>
</dbReference>
<dbReference type="EC" id="2.1.1.72" evidence="2"/>
<dbReference type="AlphaFoldDB" id="A0A1G6VR94"/>
<accession>A0A1G6VR94</accession>
<dbReference type="PANTHER" id="PTHR33841:SF5">
    <property type="entry name" value="DNA METHYLASE (MODIFICATION METHYLASE) (METHYLTRANSFERASE)-RELATED"/>
    <property type="match status" value="1"/>
</dbReference>
<evidence type="ECO:0000313" key="10">
    <source>
        <dbReference type="Proteomes" id="UP000199034"/>
    </source>
</evidence>
<evidence type="ECO:0000259" key="7">
    <source>
        <dbReference type="Pfam" id="PF07669"/>
    </source>
</evidence>
<sequence>MSEAMLLGERKAYGAYYTPTDAAHVLASWAMRHDGEVLLEPSLGDGSFVAAAQEVAAARGWTRPGFVAAELNPRTAAGHAHHGLVRADELAVGDFLTTAVRPVDAVVGNPPYVRLRALPDDQARSAVAASHDDLGEPMASSGSVWMPFVARASRFLRPGGRLALVLPWDFTYVRYARPLWRHLGETFGSLRVVRVRERLFPDIGQDVLLLLADHKGGRTDRVSFEAHRTVADLVADRPEVSTTISVERVVRGERAFQEALLPAGVLDVLEQTRPLTVAARELATFNIGYVSGDKDFFHPPARAGLPEESLRPALTNARRLRGGGLWTSELPADAQSRLWLPGERLSPAEERYERRGRRLGVHRRYKCRVRSPWYAVPGVKVPDLVLSVFSQRPILMINDGGHVATNSLLCGYLRPGVAADGFAAGWYTSLTLLHAELEVHSLGGGVFVLVPTEAGNVRVPVPGTVPEAVLPLVAEALGRGDLDGAYRAGDQALAARVGADGVRLVQDGIAALEAWRTARPVSPSA</sequence>
<dbReference type="PRINTS" id="PR00507">
    <property type="entry name" value="N12N6MTFRASE"/>
</dbReference>
<dbReference type="Proteomes" id="UP000199034">
    <property type="component" value="Unassembled WGS sequence"/>
</dbReference>
<dbReference type="InterPro" id="IPR011639">
    <property type="entry name" value="MethylTrfase_TaqI-like_dom"/>
</dbReference>
<comment type="catalytic activity">
    <reaction evidence="6">
        <text>a 2'-deoxyadenosine in DNA + S-adenosyl-L-methionine = an N(6)-methyl-2'-deoxyadenosine in DNA + S-adenosyl-L-homocysteine + H(+)</text>
        <dbReference type="Rhea" id="RHEA:15197"/>
        <dbReference type="Rhea" id="RHEA-COMP:12418"/>
        <dbReference type="Rhea" id="RHEA-COMP:12419"/>
        <dbReference type="ChEBI" id="CHEBI:15378"/>
        <dbReference type="ChEBI" id="CHEBI:57856"/>
        <dbReference type="ChEBI" id="CHEBI:59789"/>
        <dbReference type="ChEBI" id="CHEBI:90615"/>
        <dbReference type="ChEBI" id="CHEBI:90616"/>
        <dbReference type="EC" id="2.1.1.72"/>
    </reaction>
</comment>
<dbReference type="PANTHER" id="PTHR33841">
    <property type="entry name" value="DNA METHYLTRANSFERASE YEEA-RELATED"/>
    <property type="match status" value="1"/>
</dbReference>
<dbReference type="InterPro" id="IPR029063">
    <property type="entry name" value="SAM-dependent_MTases_sf"/>
</dbReference>
<keyword evidence="4" id="KW-0808">Transferase</keyword>
<dbReference type="EMBL" id="FMZM01000009">
    <property type="protein sequence ID" value="SDD55366.1"/>
    <property type="molecule type" value="Genomic_DNA"/>
</dbReference>
<dbReference type="SUPFAM" id="SSF53335">
    <property type="entry name" value="S-adenosyl-L-methionine-dependent methyltransferases"/>
    <property type="match status" value="1"/>
</dbReference>
<protein>
    <recommendedName>
        <fullName evidence="2">site-specific DNA-methyltransferase (adenine-specific)</fullName>
        <ecNumber evidence="2">2.1.1.72</ecNumber>
    </recommendedName>
</protein>
<dbReference type="Pfam" id="PF22837">
    <property type="entry name" value="M_Eco57I_C"/>
    <property type="match status" value="1"/>
</dbReference>
<name>A0A1G6VR94_9ACTN</name>
<dbReference type="Pfam" id="PF07669">
    <property type="entry name" value="Eco57I"/>
    <property type="match status" value="1"/>
</dbReference>
<feature type="domain" description="Type II methyltransferase M.Eco57I C-terminal" evidence="8">
    <location>
        <begin position="259"/>
        <end position="493"/>
    </location>
</feature>
<dbReference type="GO" id="GO:0003676">
    <property type="term" value="F:nucleic acid binding"/>
    <property type="evidence" value="ECO:0007669"/>
    <property type="project" value="InterPro"/>
</dbReference>
<dbReference type="InterPro" id="IPR050953">
    <property type="entry name" value="N4_N6_ade-DNA_methylase"/>
</dbReference>
<keyword evidence="3 9" id="KW-0489">Methyltransferase</keyword>
<dbReference type="GO" id="GO:0032259">
    <property type="term" value="P:methylation"/>
    <property type="evidence" value="ECO:0007669"/>
    <property type="project" value="UniProtKB-KW"/>
</dbReference>
<dbReference type="RefSeq" id="WP_090858486.1">
    <property type="nucleotide sequence ID" value="NZ_FMZM01000009.1"/>
</dbReference>
<dbReference type="Gene3D" id="3.40.50.150">
    <property type="entry name" value="Vaccinia Virus protein VP39"/>
    <property type="match status" value="1"/>
</dbReference>
<organism evidence="9 10">
    <name type="scientific">Nocardioides lianchengensis</name>
    <dbReference type="NCBI Taxonomy" id="1045774"/>
    <lineage>
        <taxon>Bacteria</taxon>
        <taxon>Bacillati</taxon>
        <taxon>Actinomycetota</taxon>
        <taxon>Actinomycetes</taxon>
        <taxon>Propionibacteriales</taxon>
        <taxon>Nocardioidaceae</taxon>
        <taxon>Nocardioides</taxon>
    </lineage>
</organism>
<keyword evidence="5" id="KW-0949">S-adenosyl-L-methionine</keyword>
<dbReference type="OrthoDB" id="32195at2"/>
<evidence type="ECO:0000259" key="8">
    <source>
        <dbReference type="Pfam" id="PF22837"/>
    </source>
</evidence>
<dbReference type="InterPro" id="IPR002052">
    <property type="entry name" value="DNA_methylase_N6_adenine_CS"/>
</dbReference>
<gene>
    <name evidence="9" type="ORF">SAMN05421872_1093</name>
</gene>
<reference evidence="9 10" key="1">
    <citation type="submission" date="2016-10" db="EMBL/GenBank/DDBJ databases">
        <authorList>
            <person name="de Groot N.N."/>
        </authorList>
    </citation>
    <scope>NUCLEOTIDE SEQUENCE [LARGE SCALE GENOMIC DNA]</scope>
    <source>
        <strain evidence="9 10">CGMCC 4.6858</strain>
    </source>
</reference>
<keyword evidence="10" id="KW-1185">Reference proteome</keyword>
<proteinExistence type="inferred from homology"/>
<evidence type="ECO:0000256" key="6">
    <source>
        <dbReference type="ARBA" id="ARBA00047942"/>
    </source>
</evidence>
<evidence type="ECO:0000313" key="9">
    <source>
        <dbReference type="EMBL" id="SDD55366.1"/>
    </source>
</evidence>
<feature type="domain" description="Type II methyltransferase M.TaqI-like" evidence="7">
    <location>
        <begin position="104"/>
        <end position="179"/>
    </location>
</feature>
<comment type="similarity">
    <text evidence="1">Belongs to the N(4)/N(6)-methyltransferase family.</text>
</comment>
<evidence type="ECO:0000256" key="2">
    <source>
        <dbReference type="ARBA" id="ARBA00011900"/>
    </source>
</evidence>
<dbReference type="InterPro" id="IPR054520">
    <property type="entry name" value="M_Eco57I_C"/>
</dbReference>
<evidence type="ECO:0000256" key="3">
    <source>
        <dbReference type="ARBA" id="ARBA00022603"/>
    </source>
</evidence>
<dbReference type="STRING" id="1045774.SAMN05421872_1093"/>
<evidence type="ECO:0000256" key="1">
    <source>
        <dbReference type="ARBA" id="ARBA00006594"/>
    </source>
</evidence>
<dbReference type="GO" id="GO:0006304">
    <property type="term" value="P:DNA modification"/>
    <property type="evidence" value="ECO:0007669"/>
    <property type="project" value="InterPro"/>
</dbReference>
<evidence type="ECO:0000256" key="4">
    <source>
        <dbReference type="ARBA" id="ARBA00022679"/>
    </source>
</evidence>
<evidence type="ECO:0000256" key="5">
    <source>
        <dbReference type="ARBA" id="ARBA00022691"/>
    </source>
</evidence>